<evidence type="ECO:0000313" key="2">
    <source>
        <dbReference type="EMBL" id="PWK73772.1"/>
    </source>
</evidence>
<comment type="caution">
    <text evidence="2">The sequence shown here is derived from an EMBL/GenBank/DDBJ whole genome shotgun (WGS) entry which is preliminary data.</text>
</comment>
<dbReference type="Proteomes" id="UP000245678">
    <property type="component" value="Unassembled WGS sequence"/>
</dbReference>
<feature type="transmembrane region" description="Helical" evidence="1">
    <location>
        <begin position="32"/>
        <end position="53"/>
    </location>
</feature>
<protein>
    <recommendedName>
        <fullName evidence="4">YhhN-like protein</fullName>
    </recommendedName>
</protein>
<reference evidence="2 3" key="1">
    <citation type="submission" date="2018-05" db="EMBL/GenBank/DDBJ databases">
        <title>Genomic Encyclopedia of Archaeal and Bacterial Type Strains, Phase II (KMG-II): from individual species to whole genera.</title>
        <authorList>
            <person name="Goeker M."/>
        </authorList>
    </citation>
    <scope>NUCLEOTIDE SEQUENCE [LARGE SCALE GENOMIC DNA]</scope>
    <source>
        <strain evidence="2 3">DSM 19975</strain>
    </source>
</reference>
<sequence>MHLVDFYYVMDVVAFICCLFTYRKLDRNFKSLLPLLSFLLVYDFVNIFGWMNIYHSNAWCNNIEDILLFAFFTRFIQAFDDRPEKKKQVYIGAGIVIVLSILDIFFLQGGFWKRATAATVVQNLYLIWMICNYYYRLLNTDTDENIELITYPPFLALTGIFFYYLTTTFYYSCFSYMVYRNNYHFYLIAAALLNITTFALNFLLSLAFICSFRKNSLSS</sequence>
<feature type="transmembrane region" description="Helical" evidence="1">
    <location>
        <begin position="155"/>
        <end position="179"/>
    </location>
</feature>
<keyword evidence="3" id="KW-1185">Reference proteome</keyword>
<keyword evidence="1" id="KW-0812">Transmembrane</keyword>
<gene>
    <name evidence="2" type="ORF">LX99_04157</name>
</gene>
<feature type="transmembrane region" description="Helical" evidence="1">
    <location>
        <begin position="89"/>
        <end position="109"/>
    </location>
</feature>
<evidence type="ECO:0000313" key="3">
    <source>
        <dbReference type="Proteomes" id="UP000245678"/>
    </source>
</evidence>
<organism evidence="2 3">
    <name type="scientific">Mucilaginibacter oryzae</name>
    <dbReference type="NCBI Taxonomy" id="468058"/>
    <lineage>
        <taxon>Bacteria</taxon>
        <taxon>Pseudomonadati</taxon>
        <taxon>Bacteroidota</taxon>
        <taxon>Sphingobacteriia</taxon>
        <taxon>Sphingobacteriales</taxon>
        <taxon>Sphingobacteriaceae</taxon>
        <taxon>Mucilaginibacter</taxon>
    </lineage>
</organism>
<feature type="transmembrane region" description="Helical" evidence="1">
    <location>
        <begin position="185"/>
        <end position="209"/>
    </location>
</feature>
<dbReference type="EMBL" id="QGHA01000010">
    <property type="protein sequence ID" value="PWK73772.1"/>
    <property type="molecule type" value="Genomic_DNA"/>
</dbReference>
<keyword evidence="1" id="KW-1133">Transmembrane helix</keyword>
<proteinExistence type="predicted"/>
<keyword evidence="1" id="KW-0472">Membrane</keyword>
<dbReference type="AlphaFoldDB" id="A0A316H157"/>
<accession>A0A316H157</accession>
<evidence type="ECO:0008006" key="4">
    <source>
        <dbReference type="Google" id="ProtNLM"/>
    </source>
</evidence>
<evidence type="ECO:0000256" key="1">
    <source>
        <dbReference type="SAM" id="Phobius"/>
    </source>
</evidence>
<name>A0A316H157_9SPHI</name>
<feature type="transmembrane region" description="Helical" evidence="1">
    <location>
        <begin position="115"/>
        <end position="135"/>
    </location>
</feature>